<dbReference type="Gramene" id="Psat01G0041300-T1">
    <property type="protein sequence ID" value="KAI5440932.1"/>
    <property type="gene ID" value="KIW84_010413"/>
</dbReference>
<dbReference type="EMBL" id="JAMSHJ010000001">
    <property type="protein sequence ID" value="KAI5440932.1"/>
    <property type="molecule type" value="Genomic_DNA"/>
</dbReference>
<evidence type="ECO:0000313" key="3">
    <source>
        <dbReference type="EMBL" id="KAI5440932.1"/>
    </source>
</evidence>
<gene>
    <name evidence="3" type="ORF">KIW84_010413</name>
</gene>
<organism evidence="3 4">
    <name type="scientific">Pisum sativum</name>
    <name type="common">Garden pea</name>
    <name type="synonym">Lathyrus oleraceus</name>
    <dbReference type="NCBI Taxonomy" id="3888"/>
    <lineage>
        <taxon>Eukaryota</taxon>
        <taxon>Viridiplantae</taxon>
        <taxon>Streptophyta</taxon>
        <taxon>Embryophyta</taxon>
        <taxon>Tracheophyta</taxon>
        <taxon>Spermatophyta</taxon>
        <taxon>Magnoliopsida</taxon>
        <taxon>eudicotyledons</taxon>
        <taxon>Gunneridae</taxon>
        <taxon>Pentapetalae</taxon>
        <taxon>rosids</taxon>
        <taxon>fabids</taxon>
        <taxon>Fabales</taxon>
        <taxon>Fabaceae</taxon>
        <taxon>Papilionoideae</taxon>
        <taxon>50 kb inversion clade</taxon>
        <taxon>NPAAA clade</taxon>
        <taxon>Hologalegina</taxon>
        <taxon>IRL clade</taxon>
        <taxon>Fabeae</taxon>
        <taxon>Lathyrus</taxon>
    </lineage>
</organism>
<sequence length="355" mass="39279">MQLRSGKAVSPRPHEETSSGGDTVASQTNDVGSDTIHAVLNAYSGPILTPRQPQTSMSTTMGTSGKYMPNFTVPMHRTLGMPYEFMASMHNVGSTFGETSPSPFPRYQGLGPLANQFNRPPDVCPTVGCPDYFIWPYGSDKSFTLKFCYDQLIQAAGLVELDSDLKSALSFLWKMSIPLKVKIFGWRLFLDRLPTRSNLAIRNVINNIHDKVCVFCFRFDKDINHLFVSCPRILLVWKNIGKWDGIPGLLLDNCGDHFRDWVTSLLVMNNFASVSGARKLNNITLDGAKVEEEQVDPSKSNMENTKVDKNQYLPPFPFPTPTLPLPAFPLPPLPPVPPLPGLPVPPLPIPSPPIA</sequence>
<evidence type="ECO:0000259" key="2">
    <source>
        <dbReference type="Pfam" id="PF13966"/>
    </source>
</evidence>
<feature type="compositionally biased region" description="Polar residues" evidence="1">
    <location>
        <begin position="18"/>
        <end position="29"/>
    </location>
</feature>
<protein>
    <recommendedName>
        <fullName evidence="2">Reverse transcriptase zinc-binding domain-containing protein</fullName>
    </recommendedName>
</protein>
<dbReference type="AlphaFoldDB" id="A0A9D5B9Q7"/>
<evidence type="ECO:0000256" key="1">
    <source>
        <dbReference type="SAM" id="MobiDB-lite"/>
    </source>
</evidence>
<proteinExistence type="predicted"/>
<feature type="region of interest" description="Disordered" evidence="1">
    <location>
        <begin position="1"/>
        <end position="29"/>
    </location>
</feature>
<keyword evidence="4" id="KW-1185">Reference proteome</keyword>
<name>A0A9D5B9Q7_PEA</name>
<evidence type="ECO:0000313" key="4">
    <source>
        <dbReference type="Proteomes" id="UP001058974"/>
    </source>
</evidence>
<accession>A0A9D5B9Q7</accession>
<dbReference type="Pfam" id="PF13966">
    <property type="entry name" value="zf-RVT"/>
    <property type="match status" value="1"/>
</dbReference>
<reference evidence="3 4" key="1">
    <citation type="journal article" date="2022" name="Nat. Genet.">
        <title>Improved pea reference genome and pan-genome highlight genomic features and evolutionary characteristics.</title>
        <authorList>
            <person name="Yang T."/>
            <person name="Liu R."/>
            <person name="Luo Y."/>
            <person name="Hu S."/>
            <person name="Wang D."/>
            <person name="Wang C."/>
            <person name="Pandey M.K."/>
            <person name="Ge S."/>
            <person name="Xu Q."/>
            <person name="Li N."/>
            <person name="Li G."/>
            <person name="Huang Y."/>
            <person name="Saxena R.K."/>
            <person name="Ji Y."/>
            <person name="Li M."/>
            <person name="Yan X."/>
            <person name="He Y."/>
            <person name="Liu Y."/>
            <person name="Wang X."/>
            <person name="Xiang C."/>
            <person name="Varshney R.K."/>
            <person name="Ding H."/>
            <person name="Gao S."/>
            <person name="Zong X."/>
        </authorList>
    </citation>
    <scope>NUCLEOTIDE SEQUENCE [LARGE SCALE GENOMIC DNA]</scope>
    <source>
        <strain evidence="3 4">cv. Zhongwan 6</strain>
    </source>
</reference>
<dbReference type="Proteomes" id="UP001058974">
    <property type="component" value="Chromosome 1"/>
</dbReference>
<dbReference type="InterPro" id="IPR026960">
    <property type="entry name" value="RVT-Znf"/>
</dbReference>
<comment type="caution">
    <text evidence="3">The sequence shown here is derived from an EMBL/GenBank/DDBJ whole genome shotgun (WGS) entry which is preliminary data.</text>
</comment>
<feature type="domain" description="Reverse transcriptase zinc-binding" evidence="2">
    <location>
        <begin position="166"/>
        <end position="237"/>
    </location>
</feature>